<feature type="domain" description="TLDc" evidence="2">
    <location>
        <begin position="141"/>
        <end position="273"/>
    </location>
</feature>
<feature type="coiled-coil region" evidence="1">
    <location>
        <begin position="9"/>
        <end position="57"/>
    </location>
</feature>
<dbReference type="PROSITE" id="PS51886">
    <property type="entry name" value="TLDC"/>
    <property type="match status" value="2"/>
</dbReference>
<dbReference type="Pfam" id="PF00078">
    <property type="entry name" value="RVT_1"/>
    <property type="match status" value="1"/>
</dbReference>
<accession>A0A2B4RCW7</accession>
<dbReference type="InterPro" id="IPR043502">
    <property type="entry name" value="DNA/RNA_pol_sf"/>
</dbReference>
<evidence type="ECO:0000313" key="3">
    <source>
        <dbReference type="EMBL" id="PFX14187.1"/>
    </source>
</evidence>
<gene>
    <name evidence="3" type="primary">kctd6</name>
    <name evidence="3" type="ORF">AWC38_SpisGene21677</name>
</gene>
<dbReference type="InterPro" id="IPR006571">
    <property type="entry name" value="TLDc_dom"/>
</dbReference>
<dbReference type="Proteomes" id="UP000225706">
    <property type="component" value="Unassembled WGS sequence"/>
</dbReference>
<dbReference type="InterPro" id="IPR045068">
    <property type="entry name" value="BACURD1-3"/>
</dbReference>
<name>A0A2B4RCW7_STYPI</name>
<dbReference type="PANTHER" id="PTHR11145">
    <property type="entry name" value="BTB/POZ DOMAIN-CONTAINING ADAPTER FOR CUL3-MEDIATED RHOA DEGRADATION PROTEIN FAMILY MEMBER"/>
    <property type="match status" value="1"/>
</dbReference>
<dbReference type="GO" id="GO:0051260">
    <property type="term" value="P:protein homooligomerization"/>
    <property type="evidence" value="ECO:0007669"/>
    <property type="project" value="InterPro"/>
</dbReference>
<dbReference type="Pfam" id="PF07534">
    <property type="entry name" value="TLD"/>
    <property type="match status" value="3"/>
</dbReference>
<dbReference type="SMART" id="SM00584">
    <property type="entry name" value="TLDc"/>
    <property type="match status" value="1"/>
</dbReference>
<dbReference type="Gene3D" id="3.30.710.10">
    <property type="entry name" value="Potassium Channel Kv1.1, Chain A"/>
    <property type="match status" value="2"/>
</dbReference>
<dbReference type="SUPFAM" id="SSF56672">
    <property type="entry name" value="DNA/RNA polymerases"/>
    <property type="match status" value="1"/>
</dbReference>
<dbReference type="InterPro" id="IPR000210">
    <property type="entry name" value="BTB/POZ_dom"/>
</dbReference>
<dbReference type="InterPro" id="IPR011333">
    <property type="entry name" value="SKP1/BTB/POZ_sf"/>
</dbReference>
<dbReference type="PANTHER" id="PTHR11145:SF8">
    <property type="entry name" value="RE57120P"/>
    <property type="match status" value="1"/>
</dbReference>
<keyword evidence="4" id="KW-1185">Reference proteome</keyword>
<proteinExistence type="predicted"/>
<dbReference type="OrthoDB" id="2414723at2759"/>
<dbReference type="SUPFAM" id="SSF54695">
    <property type="entry name" value="POZ domain"/>
    <property type="match status" value="2"/>
</dbReference>
<comment type="caution">
    <text evidence="3">The sequence shown here is derived from an EMBL/GenBank/DDBJ whole genome shotgun (WGS) entry which is preliminary data.</text>
</comment>
<reference evidence="4" key="1">
    <citation type="journal article" date="2017" name="bioRxiv">
        <title>Comparative analysis of the genomes of Stylophora pistillata and Acropora digitifera provides evidence for extensive differences between species of corals.</title>
        <authorList>
            <person name="Voolstra C.R."/>
            <person name="Li Y."/>
            <person name="Liew Y.J."/>
            <person name="Baumgarten S."/>
            <person name="Zoccola D."/>
            <person name="Flot J.-F."/>
            <person name="Tambutte S."/>
            <person name="Allemand D."/>
            <person name="Aranda M."/>
        </authorList>
    </citation>
    <scope>NUCLEOTIDE SEQUENCE [LARGE SCALE GENOMIC DNA]</scope>
</reference>
<dbReference type="AlphaFoldDB" id="A0A2B4RCW7"/>
<dbReference type="SMART" id="SM00225">
    <property type="entry name" value="BTB"/>
    <property type="match status" value="2"/>
</dbReference>
<keyword evidence="1" id="KW-0175">Coiled coil</keyword>
<protein>
    <submittedName>
        <fullName evidence="3">BTB/POZ domain-containing protein KCTD6</fullName>
    </submittedName>
</protein>
<feature type="domain" description="TLDc" evidence="2">
    <location>
        <begin position="657"/>
        <end position="918"/>
    </location>
</feature>
<dbReference type="InterPro" id="IPR003131">
    <property type="entry name" value="T1-type_BTB"/>
</dbReference>
<dbReference type="Pfam" id="PF02214">
    <property type="entry name" value="BTB_2"/>
    <property type="match status" value="2"/>
</dbReference>
<evidence type="ECO:0000259" key="2">
    <source>
        <dbReference type="PROSITE" id="PS51886"/>
    </source>
</evidence>
<dbReference type="EMBL" id="LSMT01000824">
    <property type="protein sequence ID" value="PFX14187.1"/>
    <property type="molecule type" value="Genomic_DNA"/>
</dbReference>
<evidence type="ECO:0000256" key="1">
    <source>
        <dbReference type="SAM" id="Coils"/>
    </source>
</evidence>
<organism evidence="3 4">
    <name type="scientific">Stylophora pistillata</name>
    <name type="common">Smooth cauliflower coral</name>
    <dbReference type="NCBI Taxonomy" id="50429"/>
    <lineage>
        <taxon>Eukaryota</taxon>
        <taxon>Metazoa</taxon>
        <taxon>Cnidaria</taxon>
        <taxon>Anthozoa</taxon>
        <taxon>Hexacorallia</taxon>
        <taxon>Scleractinia</taxon>
        <taxon>Astrocoeniina</taxon>
        <taxon>Pocilloporidae</taxon>
        <taxon>Stylophora</taxon>
    </lineage>
</organism>
<sequence>MFSSEFTSRNSEEEDLSDCDEALDEVNQRIKEAFDILKRETNKVRKEKRSLDKVAKKLEHVHFSTMVQLNVGGHQFSTSVATLNRDPDGTHFRYILNYLRSGQLVVPEDKIVRKELLNEAEFYQVQGVIEELKARPFKDTLILSSVQQQILMDWLKDTMKNASNDYILLYRASRNGWNSSNFHSCCDNKGPTVTVVKSGNYVFGGYTEQLWESHASGVFREAPASFLFSFVNHSGLPPTKMALKAGKEGQNATSFFTGAQSFTIQEIEVFGFENISTIVNNVSSTAVFNFTSVTESTITDLLKSLNIRKATGCDLIPPRALKEGYPSLSHPICSLINQLITRKEKPSTWKHGEVLPSFKNGDAMDKTNYRPITILPAISKVFKKNLCPQLTSYFETIFPATVTTYRKNHSCCTTLLRLTEDRKTELDSNNTVGMTLIDLSKAFDRLPHNLLLKKLAAYGVSLESLELLANYLKNRTQCVSLNVIRSRTEKIRKMSSPRELEETFDLPSDEAFEEVNKYIKGVYDILKQEAIKVRKERETFEDVAKKLEHVHFSKMLKLNVGGHLFSTSLSTMSKDPGSMLHAMFSGRFDSKPDEDGSYFIDRDGTHFRYILNYLRTGELVVPDEKTVRHELLIEAKFYQVEGIIEALTPKPVFQDSVILSFDQRQTLTNWLKDDIGPNKVIGYKLLYRASRNGWAASHFHACCDNKGPTVTVVKSGNNIFGGYTEHHWDGSNMGHRRAPNSYLFTLVNTSGLPPTKLPLLAGKEDHAIVCNGSYGPLFGYNGQDLCIVNAPNSNNCSSNLTCYQCPSGQSTNSFLADSGSFKRALTSFLFSLVNPGGLPPTKISLTPGNESNSIYCHSNYGPTFGGNHDLYVANAPNCGNCYANLGNTYQCPTGQDAQTFLTGSGNFSVSEMEVFGFKKQN</sequence>
<evidence type="ECO:0000313" key="4">
    <source>
        <dbReference type="Proteomes" id="UP000225706"/>
    </source>
</evidence>
<dbReference type="InterPro" id="IPR000477">
    <property type="entry name" value="RT_dom"/>
</dbReference>